<feature type="disulfide bond" evidence="4">
    <location>
        <begin position="691"/>
        <end position="700"/>
    </location>
</feature>
<feature type="region of interest" description="Disordered" evidence="6">
    <location>
        <begin position="278"/>
        <end position="305"/>
    </location>
</feature>
<feature type="domain" description="EGF-like" evidence="7">
    <location>
        <begin position="656"/>
        <end position="701"/>
    </location>
</feature>
<feature type="region of interest" description="Disordered" evidence="6">
    <location>
        <begin position="1101"/>
        <end position="1129"/>
    </location>
</feature>
<dbReference type="OrthoDB" id="74178at2759"/>
<keyword evidence="8" id="KW-1185">Reference proteome</keyword>
<feature type="compositionally biased region" description="Low complexity" evidence="6">
    <location>
        <begin position="559"/>
        <end position="570"/>
    </location>
</feature>
<dbReference type="Pfam" id="PF12329">
    <property type="entry name" value="TMF_DNA_bd"/>
    <property type="match status" value="1"/>
</dbReference>
<organism evidence="9">
    <name type="scientific">Thrips palmi</name>
    <name type="common">Melon thrips</name>
    <dbReference type="NCBI Taxonomy" id="161013"/>
    <lineage>
        <taxon>Eukaryota</taxon>
        <taxon>Metazoa</taxon>
        <taxon>Ecdysozoa</taxon>
        <taxon>Arthropoda</taxon>
        <taxon>Hexapoda</taxon>
        <taxon>Insecta</taxon>
        <taxon>Pterygota</taxon>
        <taxon>Neoptera</taxon>
        <taxon>Paraneoptera</taxon>
        <taxon>Thysanoptera</taxon>
        <taxon>Terebrantia</taxon>
        <taxon>Thripoidea</taxon>
        <taxon>Thripidae</taxon>
        <taxon>Thrips</taxon>
    </lineage>
</organism>
<feature type="compositionally biased region" description="Basic and acidic residues" evidence="6">
    <location>
        <begin position="176"/>
        <end position="190"/>
    </location>
</feature>
<evidence type="ECO:0000256" key="4">
    <source>
        <dbReference type="PROSITE-ProRule" id="PRU00076"/>
    </source>
</evidence>
<dbReference type="KEGG" id="tpal:117651255"/>
<dbReference type="PROSITE" id="PS50026">
    <property type="entry name" value="EGF_3"/>
    <property type="match status" value="1"/>
</dbReference>
<comment type="caution">
    <text evidence="4">Lacks conserved residue(s) required for the propagation of feature annotation.</text>
</comment>
<feature type="coiled-coil region" evidence="5">
    <location>
        <begin position="849"/>
        <end position="890"/>
    </location>
</feature>
<dbReference type="InterPro" id="IPR000742">
    <property type="entry name" value="EGF"/>
</dbReference>
<feature type="compositionally biased region" description="Basic and acidic residues" evidence="6">
    <location>
        <begin position="1175"/>
        <end position="1193"/>
    </location>
</feature>
<evidence type="ECO:0000259" key="7">
    <source>
        <dbReference type="PROSITE" id="PS50026"/>
    </source>
</evidence>
<dbReference type="PANTHER" id="PTHR46515:SF1">
    <property type="entry name" value="TATA ELEMENT MODULATORY FACTOR"/>
    <property type="match status" value="1"/>
</dbReference>
<dbReference type="CTD" id="31629"/>
<feature type="compositionally biased region" description="Low complexity" evidence="6">
    <location>
        <begin position="377"/>
        <end position="391"/>
    </location>
</feature>
<proteinExistence type="predicted"/>
<feature type="compositionally biased region" description="Low complexity" evidence="6">
    <location>
        <begin position="191"/>
        <end position="205"/>
    </location>
</feature>
<feature type="compositionally biased region" description="Polar residues" evidence="6">
    <location>
        <begin position="571"/>
        <end position="583"/>
    </location>
</feature>
<dbReference type="RefSeq" id="XP_034250980.1">
    <property type="nucleotide sequence ID" value="XM_034395089.1"/>
</dbReference>
<dbReference type="Pfam" id="PF12325">
    <property type="entry name" value="TMF_TATA_bd"/>
    <property type="match status" value="1"/>
</dbReference>
<reference evidence="9" key="1">
    <citation type="submission" date="2025-08" db="UniProtKB">
        <authorList>
            <consortium name="RefSeq"/>
        </authorList>
    </citation>
    <scope>IDENTIFICATION</scope>
    <source>
        <tissue evidence="9">Total insect</tissue>
    </source>
</reference>
<feature type="compositionally biased region" description="Low complexity" evidence="6">
    <location>
        <begin position="476"/>
        <end position="487"/>
    </location>
</feature>
<dbReference type="InterPro" id="IPR052602">
    <property type="entry name" value="Growth_transcription_reg"/>
</dbReference>
<keyword evidence="4" id="KW-0245">EGF-like domain</keyword>
<feature type="region of interest" description="Disordered" evidence="6">
    <location>
        <begin position="1042"/>
        <end position="1065"/>
    </location>
</feature>
<dbReference type="Proteomes" id="UP000515158">
    <property type="component" value="Unplaced"/>
</dbReference>
<feature type="coiled-coil region" evidence="5">
    <location>
        <begin position="721"/>
        <end position="819"/>
    </location>
</feature>
<dbReference type="InterPro" id="IPR022092">
    <property type="entry name" value="TMF_DNA-bd"/>
</dbReference>
<dbReference type="GeneID" id="117651255"/>
<accession>A0A6P9A0N0</accession>
<evidence type="ECO:0000256" key="5">
    <source>
        <dbReference type="SAM" id="Coils"/>
    </source>
</evidence>
<feature type="region of interest" description="Disordered" evidence="6">
    <location>
        <begin position="367"/>
        <end position="507"/>
    </location>
</feature>
<comment type="subcellular location">
    <subcellularLocation>
        <location evidence="1">Golgi apparatus</location>
    </subcellularLocation>
</comment>
<feature type="compositionally biased region" description="Basic and acidic residues" evidence="6">
    <location>
        <begin position="1117"/>
        <end position="1129"/>
    </location>
</feature>
<feature type="region of interest" description="Disordered" evidence="6">
    <location>
        <begin position="93"/>
        <end position="120"/>
    </location>
</feature>
<gene>
    <name evidence="9" type="primary">LOC117651255</name>
</gene>
<keyword evidence="3 5" id="KW-0175">Coiled coil</keyword>
<feature type="region of interest" description="Disordered" evidence="6">
    <location>
        <begin position="992"/>
        <end position="1027"/>
    </location>
</feature>
<feature type="compositionally biased region" description="Polar residues" evidence="6">
    <location>
        <begin position="367"/>
        <end position="376"/>
    </location>
</feature>
<feature type="compositionally biased region" description="Polar residues" evidence="6">
    <location>
        <begin position="156"/>
        <end position="172"/>
    </location>
</feature>
<keyword evidence="2" id="KW-0333">Golgi apparatus</keyword>
<evidence type="ECO:0000256" key="6">
    <source>
        <dbReference type="SAM" id="MobiDB-lite"/>
    </source>
</evidence>
<feature type="compositionally biased region" description="Polar residues" evidence="6">
    <location>
        <begin position="1101"/>
        <end position="1116"/>
    </location>
</feature>
<sequence>MNWFGATELVTAAKSAVKGAQKAIDKALDIKEEVDSVDKIEVPVSALGKDDSDSFFSNWGVKADSSPDKNPAFSVPQETVSSSLWGSFTGSFFENPRPLPSPGDEGSSSPISQQPKRSAVSRLLAAHIDTDVDTELALEDDGTVRDVFSKTQLVVESSTPNDDKCGNTTSIPLSDEVERRRKDKHCERSQNRNSFSNNRLSVISSESDRRSSDSVEILGSTSCTASPDSDLPTSLSASSLASSVGFRPVSIGSPDSVEVIAESSESYSASVEVLGSHSSSTSLCSPLEPPLDRPCPSSDNLASPDSVEIVPEEDDDVSFADDSYASASASESTMTQATILEPHGLLCSTMESSTSYVEPIDSAGHSDFNTSSISGQTDSSVSSLLDSSTDTIRSEYPQTSKSSWASTSQQSSERLSPAFKSHESSLENISMKLPASPKKTSTKPKDSPPRAVEKEPKQSSLDVGSDLHVDGGGSGLTLTDSSGEGTLVGSSSDDTIPGSDSQSQQSTSGYVRNLLADAMVDDSAQIRVNSPVSVESRSDGLRLGSEQTSGHTSGDELETTTSSDIEIISSPNGDGSSTASRQSPAKHLQRVSQGPVDMLKFSGKIKAHFRDLEFGVILLWLFIFLLRLSYCDACSSRTPPRRPPSTPRPNITEHDALYSCPSQLAEVFCLNGAECVEIRFSHDRKVYSCSCADGFWGTRCHQREPSEASSGGSDDSHSSEMDRLLKRLSEMTELLEARETKLLVLSRSHAELQESYQEMRSQLENAQQSRLVESRSLNEEFTRRLSALERKFQQAIRDKDILQRQLEQSKSELAHELTEHVGERDETIKELREEGEKLSRQQLQQSNLIKKLRAKEKENDSTIKSLREQVDNLTGEIERLKRSLAAKEDVERSQIEAVHQLTARVKKQDAEILAMKEVRDHFQKLAESTQGTLDSTQKELDDARAREEGADQRVKEARENVEESARAELEAALSAAQQHKRQIMAQMDTMREQLAQVESQQSRREGELLQRLESAERRSEELSQQLSEATRPLLRQLQTFQASSKTQQDAWERQERSLSDALAEAQSQLEQVTEAERGAREELLTLRSKVSKLENKLSASLQTSQAMQDRSSQLQSELDRATKLSEESRNVLESQVNDLKRQLSSVDHQLSVERAAVEAEKRRCIQLQEQLTDRERTLDQDKERDTDLGKRESPLVVASGHSSPTISFGRESISESVSSVAWPVFSDEGFETTSMSGRNVYESVRLNHTTSVLEGLQSQLKLREGEVQQLQWELSRREAQRCALTAELSTLSVRAEEQETRLNSSIHLQEELSSQLSSLRTEYDALLQLYGEKLEETQELRLDLQDVKDMYKAQIDQLLKKEELGQISRKKETTCVEPKDM</sequence>
<name>A0A6P9A0N0_THRPL</name>
<evidence type="ECO:0000313" key="8">
    <source>
        <dbReference type="Proteomes" id="UP000515158"/>
    </source>
</evidence>
<keyword evidence="4" id="KW-1015">Disulfide bond</keyword>
<evidence type="ECO:0000256" key="3">
    <source>
        <dbReference type="ARBA" id="ARBA00023054"/>
    </source>
</evidence>
<dbReference type="PANTHER" id="PTHR46515">
    <property type="entry name" value="TATA ELEMENT MODULATORY FACTOR TMF1"/>
    <property type="match status" value="1"/>
</dbReference>
<feature type="compositionally biased region" description="Basic and acidic residues" evidence="6">
    <location>
        <begin position="443"/>
        <end position="457"/>
    </location>
</feature>
<dbReference type="GO" id="GO:0005794">
    <property type="term" value="C:Golgi apparatus"/>
    <property type="evidence" value="ECO:0007669"/>
    <property type="project" value="UniProtKB-SubCell"/>
</dbReference>
<protein>
    <submittedName>
        <fullName evidence="9">TATA element modulatory factor isoform X1</fullName>
    </submittedName>
</protein>
<dbReference type="GO" id="GO:0005783">
    <property type="term" value="C:endoplasmic reticulum"/>
    <property type="evidence" value="ECO:0007669"/>
    <property type="project" value="TreeGrafter"/>
</dbReference>
<evidence type="ECO:0000256" key="2">
    <source>
        <dbReference type="ARBA" id="ARBA00023034"/>
    </source>
</evidence>
<feature type="compositionally biased region" description="Polar residues" evidence="6">
    <location>
        <begin position="106"/>
        <end position="116"/>
    </location>
</feature>
<feature type="compositionally biased region" description="Low complexity" evidence="6">
    <location>
        <begin position="398"/>
        <end position="412"/>
    </location>
</feature>
<dbReference type="PROSITE" id="PS01186">
    <property type="entry name" value="EGF_2"/>
    <property type="match status" value="1"/>
</dbReference>
<dbReference type="SUPFAM" id="SSF57196">
    <property type="entry name" value="EGF/Laminin"/>
    <property type="match status" value="1"/>
</dbReference>
<feature type="compositionally biased region" description="Low complexity" evidence="6">
    <location>
        <begin position="225"/>
        <end position="236"/>
    </location>
</feature>
<dbReference type="InterPro" id="IPR022091">
    <property type="entry name" value="TMF_TATA-bd"/>
</dbReference>
<evidence type="ECO:0000256" key="1">
    <source>
        <dbReference type="ARBA" id="ARBA00004555"/>
    </source>
</evidence>
<feature type="compositionally biased region" description="Basic and acidic residues" evidence="6">
    <location>
        <begin position="1001"/>
        <end position="1021"/>
    </location>
</feature>
<dbReference type="PROSITE" id="PS00022">
    <property type="entry name" value="EGF_1"/>
    <property type="match status" value="1"/>
</dbReference>
<feature type="region of interest" description="Disordered" evidence="6">
    <location>
        <begin position="156"/>
        <end position="236"/>
    </location>
</feature>
<dbReference type="Gene3D" id="2.10.25.10">
    <property type="entry name" value="Laminin"/>
    <property type="match status" value="1"/>
</dbReference>
<dbReference type="InParanoid" id="A0A6P9A0N0"/>
<evidence type="ECO:0000313" key="9">
    <source>
        <dbReference type="RefSeq" id="XP_034250980.1"/>
    </source>
</evidence>
<feature type="region of interest" description="Disordered" evidence="6">
    <location>
        <begin position="1175"/>
        <end position="1208"/>
    </location>
</feature>
<feature type="region of interest" description="Disordered" evidence="6">
    <location>
        <begin position="527"/>
        <end position="591"/>
    </location>
</feature>